<evidence type="ECO:0000256" key="4">
    <source>
        <dbReference type="ARBA" id="ARBA00022825"/>
    </source>
</evidence>
<dbReference type="RefSeq" id="WP_196988395.1">
    <property type="nucleotide sequence ID" value="NZ_JADWYS010000001.1"/>
</dbReference>
<evidence type="ECO:0000256" key="3">
    <source>
        <dbReference type="ARBA" id="ARBA00022801"/>
    </source>
</evidence>
<dbReference type="PROSITE" id="PS00138">
    <property type="entry name" value="SUBTILASE_SER"/>
    <property type="match status" value="1"/>
</dbReference>
<dbReference type="InterPro" id="IPR000209">
    <property type="entry name" value="Peptidase_S8/S53_dom"/>
</dbReference>
<feature type="active site" description="Charge relay system" evidence="5">
    <location>
        <position position="635"/>
    </location>
</feature>
<dbReference type="InterPro" id="IPR015500">
    <property type="entry name" value="Peptidase_S8_subtilisin-rel"/>
</dbReference>
<keyword evidence="7" id="KW-0732">Signal</keyword>
<name>A0A931H8H4_9BURK</name>
<dbReference type="Pfam" id="PF00082">
    <property type="entry name" value="Peptidase_S8"/>
    <property type="match status" value="1"/>
</dbReference>
<evidence type="ECO:0000256" key="6">
    <source>
        <dbReference type="RuleBase" id="RU003355"/>
    </source>
</evidence>
<evidence type="ECO:0000259" key="8">
    <source>
        <dbReference type="Pfam" id="PF00082"/>
    </source>
</evidence>
<gene>
    <name evidence="9" type="ORF">I5803_21725</name>
</gene>
<reference evidence="9" key="1">
    <citation type="submission" date="2020-11" db="EMBL/GenBank/DDBJ databases">
        <title>Bacterial whole genome sequence for Caenimonas sp. DR4.4.</title>
        <authorList>
            <person name="Le V."/>
            <person name="Ko S.-R."/>
            <person name="Ahn C.-Y."/>
            <person name="Oh H.-M."/>
        </authorList>
    </citation>
    <scope>NUCLEOTIDE SEQUENCE</scope>
    <source>
        <strain evidence="9">DR4.4</strain>
    </source>
</reference>
<proteinExistence type="inferred from homology"/>
<evidence type="ECO:0000256" key="1">
    <source>
        <dbReference type="ARBA" id="ARBA00011073"/>
    </source>
</evidence>
<dbReference type="Gene3D" id="3.40.50.200">
    <property type="entry name" value="Peptidase S8/S53 domain"/>
    <property type="match status" value="1"/>
</dbReference>
<protein>
    <submittedName>
        <fullName evidence="9">S8 family serine peptidase</fullName>
    </submittedName>
</protein>
<dbReference type="SUPFAM" id="SSF52743">
    <property type="entry name" value="Subtilisin-like"/>
    <property type="match status" value="1"/>
</dbReference>
<dbReference type="GO" id="GO:0006508">
    <property type="term" value="P:proteolysis"/>
    <property type="evidence" value="ECO:0007669"/>
    <property type="project" value="UniProtKB-KW"/>
</dbReference>
<evidence type="ECO:0000313" key="9">
    <source>
        <dbReference type="EMBL" id="MBG9390666.1"/>
    </source>
</evidence>
<dbReference type="PROSITE" id="PS00136">
    <property type="entry name" value="SUBTILASE_ASP"/>
    <property type="match status" value="1"/>
</dbReference>
<comment type="similarity">
    <text evidence="1 5 6">Belongs to the peptidase S8 family.</text>
</comment>
<dbReference type="PROSITE" id="PS51892">
    <property type="entry name" value="SUBTILASE"/>
    <property type="match status" value="1"/>
</dbReference>
<feature type="active site" description="Charge relay system" evidence="5">
    <location>
        <position position="382"/>
    </location>
</feature>
<evidence type="ECO:0000256" key="2">
    <source>
        <dbReference type="ARBA" id="ARBA00022670"/>
    </source>
</evidence>
<dbReference type="InterPro" id="IPR036852">
    <property type="entry name" value="Peptidase_S8/S53_dom_sf"/>
</dbReference>
<keyword evidence="2 5" id="KW-0645">Protease</keyword>
<sequence length="689" mass="71910">MIFKKICPPHGVGFRALLMAFALLLCGANSIAASVDPQEYLALQDEAVRLGAVRVMVNLDDAVSLGSVATSKARLQQAANSLRAELGTGAWKAGTWSNDAGQIGVNVTPQGLATLLNSKGAKSFTRDPTDKLRHRILAADGRLQAIEAAIASTGFADVEMALDVDADLDYLGDGSIAWRDAPAASAQAQAVRASLLAGLRPSAALRQAPGSAALAAARIGREDFLLLREHPRVRSLQLGAWSDPRPADWQREVIDEARVHGVVDALIELRLPSPFVMGRGFMPDAAWRKQSASLRRALEEVVANIPGAAITRDLSEWGALNVRLDPDAAIRLFANADRRVLRVSLNRADAFPLLGVSEASINMQSGWNQNYRGAGQHIVLLDTGIRKSHAFFQMNGASKVMFEGCWGTNGGGYTSPCPAQDAKGDSPLNFPASGAPPAGCSSCPQHGTHAAGIAAGRQNAAMPKSAAGATLQGVAPDAFLISAQVFSLDAAGNPGSFRDDQIAALQALSASATDATYVALLNFGDSGKNTADCPNINYTMTNLVADLHSRGIPVVAGAGNTGATLPRMGISFPACIPYVIKVPGTVNNANGNSVANGSSIAADTFTGPMLLAPGYDILSSTGTSDTSTNQFGGTSFSGPHVAGYYAAIKAAVPTWTLADATAWIYSTGSVSAPQTYSGVTYPFRRIRMP</sequence>
<evidence type="ECO:0000256" key="5">
    <source>
        <dbReference type="PROSITE-ProRule" id="PRU01240"/>
    </source>
</evidence>
<dbReference type="GO" id="GO:0004252">
    <property type="term" value="F:serine-type endopeptidase activity"/>
    <property type="evidence" value="ECO:0007669"/>
    <property type="project" value="UniProtKB-UniRule"/>
</dbReference>
<dbReference type="AlphaFoldDB" id="A0A931H8H4"/>
<dbReference type="PANTHER" id="PTHR43806">
    <property type="entry name" value="PEPTIDASE S8"/>
    <property type="match status" value="1"/>
</dbReference>
<dbReference type="Proteomes" id="UP000651050">
    <property type="component" value="Unassembled WGS sequence"/>
</dbReference>
<comment type="caution">
    <text evidence="9">The sequence shown here is derived from an EMBL/GenBank/DDBJ whole genome shotgun (WGS) entry which is preliminary data.</text>
</comment>
<dbReference type="PANTHER" id="PTHR43806:SF11">
    <property type="entry name" value="CEREVISIN-RELATED"/>
    <property type="match status" value="1"/>
</dbReference>
<dbReference type="InterPro" id="IPR023827">
    <property type="entry name" value="Peptidase_S8_Asp-AS"/>
</dbReference>
<dbReference type="InterPro" id="IPR050131">
    <property type="entry name" value="Peptidase_S8_subtilisin-like"/>
</dbReference>
<feature type="chain" id="PRO_5037886618" evidence="7">
    <location>
        <begin position="33"/>
        <end position="689"/>
    </location>
</feature>
<evidence type="ECO:0000313" key="10">
    <source>
        <dbReference type="Proteomes" id="UP000651050"/>
    </source>
</evidence>
<keyword evidence="10" id="KW-1185">Reference proteome</keyword>
<evidence type="ECO:0000256" key="7">
    <source>
        <dbReference type="SAM" id="SignalP"/>
    </source>
</evidence>
<organism evidence="9 10">
    <name type="scientific">Caenimonas aquaedulcis</name>
    <dbReference type="NCBI Taxonomy" id="2793270"/>
    <lineage>
        <taxon>Bacteria</taxon>
        <taxon>Pseudomonadati</taxon>
        <taxon>Pseudomonadota</taxon>
        <taxon>Betaproteobacteria</taxon>
        <taxon>Burkholderiales</taxon>
        <taxon>Comamonadaceae</taxon>
        <taxon>Caenimonas</taxon>
    </lineage>
</organism>
<dbReference type="PRINTS" id="PR00723">
    <property type="entry name" value="SUBTILISIN"/>
</dbReference>
<keyword evidence="3 5" id="KW-0378">Hydrolase</keyword>
<dbReference type="EMBL" id="JADWYS010000001">
    <property type="protein sequence ID" value="MBG9390666.1"/>
    <property type="molecule type" value="Genomic_DNA"/>
</dbReference>
<keyword evidence="4 5" id="KW-0720">Serine protease</keyword>
<feature type="active site" description="Charge relay system" evidence="5">
    <location>
        <position position="446"/>
    </location>
</feature>
<feature type="domain" description="Peptidase S8/S53" evidence="8">
    <location>
        <begin position="373"/>
        <end position="668"/>
    </location>
</feature>
<accession>A0A931H8H4</accession>
<feature type="signal peptide" evidence="7">
    <location>
        <begin position="1"/>
        <end position="32"/>
    </location>
</feature>
<dbReference type="InterPro" id="IPR023828">
    <property type="entry name" value="Peptidase_S8_Ser-AS"/>
</dbReference>